<dbReference type="PROSITE" id="PS50076">
    <property type="entry name" value="DNAJ_2"/>
    <property type="match status" value="1"/>
</dbReference>
<evidence type="ECO:0000313" key="2">
    <source>
        <dbReference type="EMBL" id="EFU72340.1"/>
    </source>
</evidence>
<sequence>MMMQVVQTLETINVNTDDISIFCYFKDLITKNFTKVIGRKNKIFSFFEENEIPQRRYFLKLLDQKYRKSHNESIDLKDAHFKTFRLNFEQGNTLRPMLHIKVSFCGKSILMQFNSNEKLFITYMKNYFKQYFKEYDESLHIVSLEYQSENTLELFEAFADESEHLKYCVDFNIDKEEYKNFRQNIHKAENMKWKFNALAKLFNNYFSTLECTPQNDLSEIRQKYLVLVKLYHPDFQQNKSAIERAYCREQFEKIQIAYDNLKALYKNNT</sequence>
<dbReference type="Gene3D" id="1.10.287.110">
    <property type="entry name" value="DnaJ domain"/>
    <property type="match status" value="1"/>
</dbReference>
<dbReference type="InterPro" id="IPR036869">
    <property type="entry name" value="J_dom_sf"/>
</dbReference>
<comment type="caution">
    <text evidence="2">The sequence shown here is derived from an EMBL/GenBank/DDBJ whole genome shotgun (WGS) entry which is preliminary data.</text>
</comment>
<dbReference type="EC" id="4.3.2.2" evidence="2"/>
<dbReference type="SMART" id="SM00271">
    <property type="entry name" value="DnaJ"/>
    <property type="match status" value="1"/>
</dbReference>
<dbReference type="InterPro" id="IPR001623">
    <property type="entry name" value="DnaJ_domain"/>
</dbReference>
<dbReference type="GO" id="GO:0016829">
    <property type="term" value="F:lyase activity"/>
    <property type="evidence" value="ECO:0007669"/>
    <property type="project" value="UniProtKB-KW"/>
</dbReference>
<dbReference type="SUPFAM" id="SSF46565">
    <property type="entry name" value="Chaperone J-domain"/>
    <property type="match status" value="1"/>
</dbReference>
<organism evidence="2 3">
    <name type="scientific">Campylobacter upsaliensis JV21</name>
    <dbReference type="NCBI Taxonomy" id="888826"/>
    <lineage>
        <taxon>Bacteria</taxon>
        <taxon>Pseudomonadati</taxon>
        <taxon>Campylobacterota</taxon>
        <taxon>Epsilonproteobacteria</taxon>
        <taxon>Campylobacterales</taxon>
        <taxon>Campylobacteraceae</taxon>
        <taxon>Campylobacter</taxon>
    </lineage>
</organism>
<protein>
    <submittedName>
        <fullName evidence="2">Adenylosuccinate lyase</fullName>
        <ecNumber evidence="2">4.3.2.2</ecNumber>
    </submittedName>
</protein>
<dbReference type="EMBL" id="AEPU01000011">
    <property type="protein sequence ID" value="EFU72340.1"/>
    <property type="molecule type" value="Genomic_DNA"/>
</dbReference>
<dbReference type="AlphaFoldDB" id="A0A828QZ69"/>
<evidence type="ECO:0000259" key="1">
    <source>
        <dbReference type="PROSITE" id="PS50076"/>
    </source>
</evidence>
<dbReference type="NCBIfam" id="NF006504">
    <property type="entry name" value="PRK08937.3-4"/>
    <property type="match status" value="1"/>
</dbReference>
<accession>A0A828QZ69</accession>
<evidence type="ECO:0000313" key="3">
    <source>
        <dbReference type="Proteomes" id="UP000005813"/>
    </source>
</evidence>
<dbReference type="Pfam" id="PF00226">
    <property type="entry name" value="DnaJ"/>
    <property type="match status" value="1"/>
</dbReference>
<proteinExistence type="predicted"/>
<reference evidence="2 3" key="1">
    <citation type="submission" date="2010-12" db="EMBL/GenBank/DDBJ databases">
        <authorList>
            <person name="Muzny D."/>
            <person name="Qin X."/>
            <person name="Buhay C."/>
            <person name="Dugan-Rocha S."/>
            <person name="Ding Y."/>
            <person name="Chen G."/>
            <person name="Hawes A."/>
            <person name="Holder M."/>
            <person name="Jhangiani S."/>
            <person name="Johnson A."/>
            <person name="Khan Z."/>
            <person name="Li Z."/>
            <person name="Liu W."/>
            <person name="Liu X."/>
            <person name="Perez L."/>
            <person name="Shen H."/>
            <person name="Wang Q."/>
            <person name="Watt J."/>
            <person name="Xi L."/>
            <person name="Xin Y."/>
            <person name="Zhou J."/>
            <person name="Deng J."/>
            <person name="Jiang H."/>
            <person name="Liu Y."/>
            <person name="Qu J."/>
            <person name="Song X.-Z."/>
            <person name="Zhang L."/>
            <person name="Villasana D."/>
            <person name="Johnson A."/>
            <person name="Liu J."/>
            <person name="Liyanage D."/>
            <person name="Lorensuhewa L."/>
            <person name="Robinson T."/>
            <person name="Song A."/>
            <person name="Song B.-B."/>
            <person name="Dinh H."/>
            <person name="Thornton R."/>
            <person name="Coyle M."/>
            <person name="Francisco L."/>
            <person name="Jackson L."/>
            <person name="Javaid M."/>
            <person name="Korchina V."/>
            <person name="Kovar C."/>
            <person name="Mata R."/>
            <person name="Mathew T."/>
            <person name="Ngo R."/>
            <person name="Nguyen L."/>
            <person name="Nguyen N."/>
            <person name="Okwuonu G."/>
            <person name="Ongeri F."/>
            <person name="Pham C."/>
            <person name="Simmons D."/>
            <person name="Wilczek-Boney K."/>
            <person name="Hale W."/>
            <person name="Jakkamsetti A."/>
            <person name="Pham P."/>
            <person name="Ruth R."/>
            <person name="San Lucas F."/>
            <person name="Warren J."/>
            <person name="Zhang J."/>
            <person name="Zhao Z."/>
            <person name="Zhou C."/>
            <person name="Zhu D."/>
            <person name="Lee S."/>
            <person name="Bess C."/>
            <person name="Blankenburg K."/>
            <person name="Forbes L."/>
            <person name="Fu Q."/>
            <person name="Gubbala S."/>
            <person name="Hirani K."/>
            <person name="Jayaseelan J.C."/>
            <person name="Lara F."/>
            <person name="Munidasa M."/>
            <person name="Palculict T."/>
            <person name="Patil S."/>
            <person name="Pu L.-L."/>
            <person name="Saada N."/>
            <person name="Tang L."/>
            <person name="Weissenberger G."/>
            <person name="Zhu Y."/>
            <person name="Hemphill L."/>
            <person name="Shang Y."/>
            <person name="Youmans B."/>
            <person name="Ayvaz T."/>
            <person name="Ross M."/>
            <person name="Santibanez J."/>
            <person name="Aqrawi P."/>
            <person name="Gross S."/>
            <person name="Joshi V."/>
            <person name="Fowler G."/>
            <person name="Nazareth L."/>
            <person name="Reid J."/>
            <person name="Worley K."/>
            <person name="Petrosino J."/>
            <person name="Highlander S."/>
            <person name="Gibbs R."/>
        </authorList>
    </citation>
    <scope>NUCLEOTIDE SEQUENCE [LARGE SCALE GENOMIC DNA]</scope>
    <source>
        <strain evidence="2 3">JV21</strain>
    </source>
</reference>
<feature type="domain" description="J" evidence="1">
    <location>
        <begin position="204"/>
        <end position="266"/>
    </location>
</feature>
<dbReference type="CDD" id="cd06257">
    <property type="entry name" value="DnaJ"/>
    <property type="match status" value="1"/>
</dbReference>
<name>A0A828QZ69_CAMUP</name>
<gene>
    <name evidence="2" type="primary">purB</name>
    <name evidence="2" type="ORF">HMPREF9400_0394</name>
</gene>
<dbReference type="Proteomes" id="UP000005813">
    <property type="component" value="Unassembled WGS sequence"/>
</dbReference>
<keyword evidence="2" id="KW-0456">Lyase</keyword>